<sequence>MHGHNFLSAPSSLAYPFALDTEGNDGNSSTLRSELPTYNRPGTSGHRSNSSRARQSHEYSLHNANGHHWVTLRFKSWAPSAKSLPVFFEDQTVSGQVELDLQKPKSIKSVEVIFVRSRYTPLSQPETPSTARQQVYQGIAPILGPLLDPSGWHAIQDLEVTGTLFRQREVTAIYGLALAIPLNYTRGSVISLYLIIRSSDRHALDLLSTPQVPRILLRRRTTTQGTLAQTMRPSLSTLGDGDSQPLAKAIWTPAPPSAAPAEQANDEFSRSLLGELDIPLGCTPSFEFGSFNLQVGRLIFVCCIL</sequence>
<dbReference type="EMBL" id="SGPK01000017">
    <property type="protein sequence ID" value="THH11257.1"/>
    <property type="molecule type" value="Genomic_DNA"/>
</dbReference>
<feature type="region of interest" description="Disordered" evidence="1">
    <location>
        <begin position="24"/>
        <end position="57"/>
    </location>
</feature>
<gene>
    <name evidence="2" type="ORF">EW145_g783</name>
</gene>
<evidence type="ECO:0000256" key="1">
    <source>
        <dbReference type="SAM" id="MobiDB-lite"/>
    </source>
</evidence>
<evidence type="ECO:0000313" key="3">
    <source>
        <dbReference type="Proteomes" id="UP000308199"/>
    </source>
</evidence>
<dbReference type="OrthoDB" id="3262423at2759"/>
<feature type="compositionally biased region" description="Polar residues" evidence="1">
    <location>
        <begin position="40"/>
        <end position="53"/>
    </location>
</feature>
<name>A0A4S4LHL9_9AGAM</name>
<dbReference type="Proteomes" id="UP000308199">
    <property type="component" value="Unassembled WGS sequence"/>
</dbReference>
<organism evidence="2 3">
    <name type="scientific">Phellinidium pouzarii</name>
    <dbReference type="NCBI Taxonomy" id="167371"/>
    <lineage>
        <taxon>Eukaryota</taxon>
        <taxon>Fungi</taxon>
        <taxon>Dikarya</taxon>
        <taxon>Basidiomycota</taxon>
        <taxon>Agaricomycotina</taxon>
        <taxon>Agaricomycetes</taxon>
        <taxon>Hymenochaetales</taxon>
        <taxon>Hymenochaetaceae</taxon>
        <taxon>Phellinidium</taxon>
    </lineage>
</organism>
<keyword evidence="3" id="KW-1185">Reference proteome</keyword>
<comment type="caution">
    <text evidence="2">The sequence shown here is derived from an EMBL/GenBank/DDBJ whole genome shotgun (WGS) entry which is preliminary data.</text>
</comment>
<dbReference type="AlphaFoldDB" id="A0A4S4LHL9"/>
<proteinExistence type="predicted"/>
<reference evidence="2 3" key="1">
    <citation type="submission" date="2019-02" db="EMBL/GenBank/DDBJ databases">
        <title>Genome sequencing of the rare red list fungi Phellinidium pouzarii.</title>
        <authorList>
            <person name="Buettner E."/>
            <person name="Kellner H."/>
        </authorList>
    </citation>
    <scope>NUCLEOTIDE SEQUENCE [LARGE SCALE GENOMIC DNA]</scope>
    <source>
        <strain evidence="2 3">DSM 108285</strain>
    </source>
</reference>
<evidence type="ECO:0000313" key="2">
    <source>
        <dbReference type="EMBL" id="THH11257.1"/>
    </source>
</evidence>
<accession>A0A4S4LHL9</accession>
<protein>
    <submittedName>
        <fullName evidence="2">Uncharacterized protein</fullName>
    </submittedName>
</protein>